<proteinExistence type="predicted"/>
<dbReference type="InterPro" id="IPR036869">
    <property type="entry name" value="J_dom_sf"/>
</dbReference>
<dbReference type="OrthoDB" id="10250354at2759"/>
<evidence type="ECO:0000313" key="5">
    <source>
        <dbReference type="Proteomes" id="UP000574528"/>
    </source>
</evidence>
<keyword evidence="5" id="KW-1185">Reference proteome</keyword>
<dbReference type="InterPro" id="IPR043183">
    <property type="entry name" value="DNJB2/6-like"/>
</dbReference>
<dbReference type="PANTHER" id="PTHR45168:SF4">
    <property type="entry name" value="SIMILAR TO DNAJ HOMOLOG SUBFAMILY B MEMBER 6 (HEAT SHOCK PROTEIN J2) (HSJ-2) (MRJ) (MDJ4)"/>
    <property type="match status" value="1"/>
</dbReference>
<evidence type="ECO:0000259" key="3">
    <source>
        <dbReference type="PROSITE" id="PS50076"/>
    </source>
</evidence>
<dbReference type="PROSITE" id="PS00636">
    <property type="entry name" value="DNAJ_1"/>
    <property type="match status" value="1"/>
</dbReference>
<dbReference type="PRINTS" id="PR00625">
    <property type="entry name" value="JDOMAIN"/>
</dbReference>
<dbReference type="Pfam" id="PF00226">
    <property type="entry name" value="DnaJ"/>
    <property type="match status" value="1"/>
</dbReference>
<dbReference type="Proteomes" id="UP000574528">
    <property type="component" value="Unassembled WGS sequence"/>
</dbReference>
<dbReference type="EMBL" id="VWZI01002832">
    <property type="protein sequence ID" value="NXG42158.1"/>
    <property type="molecule type" value="Genomic_DNA"/>
</dbReference>
<comment type="caution">
    <text evidence="4">The sequence shown here is derived from an EMBL/GenBank/DDBJ whole genome shotgun (WGS) entry which is preliminary data.</text>
</comment>
<evidence type="ECO:0000313" key="4">
    <source>
        <dbReference type="EMBL" id="NXG42158.1"/>
    </source>
</evidence>
<name>A0A7K9BQL4_9PICI</name>
<dbReference type="InterPro" id="IPR018253">
    <property type="entry name" value="DnaJ_domain_CS"/>
</dbReference>
<gene>
    <name evidence="4" type="primary">Dnajb6</name>
    <name evidence="4" type="ORF">PSIHAE_R06641</name>
</gene>
<feature type="region of interest" description="Disordered" evidence="2">
    <location>
        <begin position="284"/>
        <end position="306"/>
    </location>
</feature>
<evidence type="ECO:0000256" key="2">
    <source>
        <dbReference type="SAM" id="MobiDB-lite"/>
    </source>
</evidence>
<dbReference type="PANTHER" id="PTHR45168">
    <property type="entry name" value="DNAJ HOMOLOG SUBFAMILY B MEMBER 2"/>
    <property type="match status" value="1"/>
</dbReference>
<feature type="non-terminal residue" evidence="4">
    <location>
        <position position="306"/>
    </location>
</feature>
<dbReference type="SUPFAM" id="SSF46565">
    <property type="entry name" value="Chaperone J-domain"/>
    <property type="match status" value="1"/>
</dbReference>
<organism evidence="4 5">
    <name type="scientific">Psilopogon haemacephalus</name>
    <name type="common">coppersmith barbet</name>
    <dbReference type="NCBI Taxonomy" id="2585815"/>
    <lineage>
        <taxon>Eukaryota</taxon>
        <taxon>Metazoa</taxon>
        <taxon>Chordata</taxon>
        <taxon>Craniata</taxon>
        <taxon>Vertebrata</taxon>
        <taxon>Euteleostomi</taxon>
        <taxon>Archelosauria</taxon>
        <taxon>Archosauria</taxon>
        <taxon>Dinosauria</taxon>
        <taxon>Saurischia</taxon>
        <taxon>Theropoda</taxon>
        <taxon>Coelurosauria</taxon>
        <taxon>Aves</taxon>
        <taxon>Neognathae</taxon>
        <taxon>Neoaves</taxon>
        <taxon>Telluraves</taxon>
        <taxon>Coraciimorphae</taxon>
        <taxon>Piciformes</taxon>
        <taxon>Megalaimidae</taxon>
        <taxon>Psilopogon</taxon>
    </lineage>
</organism>
<protein>
    <submittedName>
        <fullName evidence="4">DNJB6 protein</fullName>
    </submittedName>
</protein>
<feature type="non-terminal residue" evidence="4">
    <location>
        <position position="1"/>
    </location>
</feature>
<reference evidence="4 5" key="1">
    <citation type="submission" date="2019-09" db="EMBL/GenBank/DDBJ databases">
        <title>Bird 10,000 Genomes (B10K) Project - Family phase.</title>
        <authorList>
            <person name="Zhang G."/>
        </authorList>
    </citation>
    <scope>NUCLEOTIDE SEQUENCE [LARGE SCALE GENOMIC DNA]</scope>
    <source>
        <strain evidence="4">B10K-DU-001-24</strain>
        <tissue evidence="4">Muscle</tissue>
    </source>
</reference>
<dbReference type="PROSITE" id="PS50076">
    <property type="entry name" value="DNAJ_2"/>
    <property type="match status" value="1"/>
</dbReference>
<keyword evidence="1" id="KW-0143">Chaperone</keyword>
<feature type="domain" description="J" evidence="3">
    <location>
        <begin position="1"/>
        <end position="47"/>
    </location>
</feature>
<dbReference type="SMART" id="SM00271">
    <property type="entry name" value="DnaJ"/>
    <property type="match status" value="1"/>
</dbReference>
<evidence type="ECO:0000256" key="1">
    <source>
        <dbReference type="ARBA" id="ARBA00023186"/>
    </source>
</evidence>
<dbReference type="Gene3D" id="1.10.287.110">
    <property type="entry name" value="DnaJ domain"/>
    <property type="match status" value="1"/>
</dbReference>
<accession>A0A7K9BQL4</accession>
<dbReference type="AlphaFoldDB" id="A0A7K9BQL4"/>
<sequence length="306" mass="34120">YRKLALRWHPDKNPDNKEEAERQFKQVAEAYEVLSDVGKRELYDKYGKEGLINGGGGGMHHDNPFGFEFTFRNPEDVFREFFGGRDPFDFFEDPFEDLFGGRRGPRGSRNRGGGSFFSAFGGFPAFGSGFSSFDTGFTSFGSLGHGGLTSFSSTSFGGSGMGNFKSVSTSTKIVHGRKITTKRIVENGQERVEVEEDGQLRSLTINGEPDEEAFAEECRRRGQHALPSQPITPRLLKSHKPASSPKYAYHFNSDEVEEQDRSRVTSSLETPFYLSGVHKHVDEKCAEKDPPARQKPKVKSQARGCC</sequence>
<dbReference type="GO" id="GO:0051082">
    <property type="term" value="F:unfolded protein binding"/>
    <property type="evidence" value="ECO:0007669"/>
    <property type="project" value="InterPro"/>
</dbReference>
<feature type="region of interest" description="Disordered" evidence="2">
    <location>
        <begin position="220"/>
        <end position="247"/>
    </location>
</feature>
<dbReference type="GO" id="GO:0030544">
    <property type="term" value="F:Hsp70 protein binding"/>
    <property type="evidence" value="ECO:0007669"/>
    <property type="project" value="InterPro"/>
</dbReference>
<dbReference type="InterPro" id="IPR001623">
    <property type="entry name" value="DnaJ_domain"/>
</dbReference>
<dbReference type="CDD" id="cd06257">
    <property type="entry name" value="DnaJ"/>
    <property type="match status" value="1"/>
</dbReference>